<sequence>MIEADKLPHNPFWNFSLESYKQPGVAPACLVLQDKHDLDVNLLLFCCWAGLCSRLLSAIELTGMIAGVEAWRDRVIEPLRDVRRWIKQENTQGFRQSEELRQGVKDLELWAEALQQNYMHLQMPLRQSERPSPEIAARNLVVYLELCEVASIGTADCADLAAIVRGGFPELPPLEAVWLFQ</sequence>
<accession>A0ABT4LIS6</accession>
<gene>
    <name evidence="1" type="ORF">O4H49_08665</name>
</gene>
<proteinExistence type="predicted"/>
<dbReference type="Proteomes" id="UP001069802">
    <property type="component" value="Unassembled WGS sequence"/>
</dbReference>
<dbReference type="RefSeq" id="WP_269423018.1">
    <property type="nucleotide sequence ID" value="NZ_JAPWGY010000002.1"/>
</dbReference>
<dbReference type="InterPro" id="IPR012659">
    <property type="entry name" value="CHP02444"/>
</dbReference>
<dbReference type="Pfam" id="PF09523">
    <property type="entry name" value="DUF2390"/>
    <property type="match status" value="1"/>
</dbReference>
<dbReference type="EMBL" id="JAPWGY010000002">
    <property type="protein sequence ID" value="MCZ4280845.1"/>
    <property type="molecule type" value="Genomic_DNA"/>
</dbReference>
<evidence type="ECO:0000313" key="2">
    <source>
        <dbReference type="Proteomes" id="UP001069802"/>
    </source>
</evidence>
<reference evidence="1" key="1">
    <citation type="submission" date="2022-12" db="EMBL/GenBank/DDBJ databases">
        <title>Bacterial isolates from different developmental stages of Nematostella vectensis.</title>
        <authorList>
            <person name="Fraune S."/>
        </authorList>
    </citation>
    <scope>NUCLEOTIDE SEQUENCE</scope>
    <source>
        <strain evidence="1">G21630-S1</strain>
    </source>
</reference>
<organism evidence="1 2">
    <name type="scientific">Kiloniella laminariae</name>
    <dbReference type="NCBI Taxonomy" id="454162"/>
    <lineage>
        <taxon>Bacteria</taxon>
        <taxon>Pseudomonadati</taxon>
        <taxon>Pseudomonadota</taxon>
        <taxon>Alphaproteobacteria</taxon>
        <taxon>Rhodospirillales</taxon>
        <taxon>Kiloniellaceae</taxon>
        <taxon>Kiloniella</taxon>
    </lineage>
</organism>
<dbReference type="NCBIfam" id="TIGR02444">
    <property type="entry name" value="TIGR02444 family protein"/>
    <property type="match status" value="1"/>
</dbReference>
<comment type="caution">
    <text evidence="1">The sequence shown here is derived from an EMBL/GenBank/DDBJ whole genome shotgun (WGS) entry which is preliminary data.</text>
</comment>
<keyword evidence="2" id="KW-1185">Reference proteome</keyword>
<name>A0ABT4LIS6_9PROT</name>
<protein>
    <submittedName>
        <fullName evidence="1">TIGR02444 family protein</fullName>
    </submittedName>
</protein>
<evidence type="ECO:0000313" key="1">
    <source>
        <dbReference type="EMBL" id="MCZ4280845.1"/>
    </source>
</evidence>